<evidence type="ECO:0000259" key="7">
    <source>
        <dbReference type="Pfam" id="PF25917"/>
    </source>
</evidence>
<keyword evidence="3" id="KW-0175">Coiled coil</keyword>
<dbReference type="NCBIfam" id="TIGR01730">
    <property type="entry name" value="RND_mfp"/>
    <property type="match status" value="1"/>
</dbReference>
<dbReference type="Gene3D" id="2.40.50.100">
    <property type="match status" value="2"/>
</dbReference>
<dbReference type="SUPFAM" id="SSF111369">
    <property type="entry name" value="HlyD-like secretion proteins"/>
    <property type="match status" value="1"/>
</dbReference>
<evidence type="ECO:0000256" key="3">
    <source>
        <dbReference type="ARBA" id="ARBA00023054"/>
    </source>
</evidence>
<dbReference type="Pfam" id="PF25990">
    <property type="entry name" value="Beta-barrel_YknX"/>
    <property type="match status" value="1"/>
</dbReference>
<name>A0A6B3SU05_9BURK</name>
<sequence length="423" mass="45015">MNARFQETESTSLPNPGEAPRQRRALRRAIAAAAGIAALLALAVLYAYLHRTPPPAQRYLTAPAERGTVAPKVVASGTVNPVTIVQVGSRVSGVIVEVGCDFNTRVRAGQRCALIDPRLYETAVSQESANLGAARAQLAKDMAALDYAAAAYQRSLDLRRKGFISQEAVDSASNTRRQAETQADVDRAQVRQHAATLQAAQVNLGYTSITSPVDGTVVSRNVTRGQTVAASFQTPTLFLIAADLAKMQVDTNVSEADIGRVALGNEALFSVESFPERRFSGVVTQVRQAPQTVQNVVTYDVVVSVDNTDLALKPGMTASMRIVTARSENALRVPTRALRYKPASREAASSSPASPRRPGEGAVWVLRDGAPSRLTLATGLDDDTWTEVTGGDLHEGDQVILSERAAPQADKAGPAAGPRLPRL</sequence>
<dbReference type="Gene3D" id="2.40.30.170">
    <property type="match status" value="1"/>
</dbReference>
<dbReference type="AlphaFoldDB" id="A0A6B3SU05"/>
<comment type="similarity">
    <text evidence="2">Belongs to the membrane fusion protein (MFP) (TC 8.A.1) family.</text>
</comment>
<organism evidence="9 10">
    <name type="scientific">Noviherbaspirillum galbum</name>
    <dbReference type="NCBI Taxonomy" id="2709383"/>
    <lineage>
        <taxon>Bacteria</taxon>
        <taxon>Pseudomonadati</taxon>
        <taxon>Pseudomonadota</taxon>
        <taxon>Betaproteobacteria</taxon>
        <taxon>Burkholderiales</taxon>
        <taxon>Oxalobacteraceae</taxon>
        <taxon>Noviherbaspirillum</taxon>
    </lineage>
</organism>
<evidence type="ECO:0000256" key="1">
    <source>
        <dbReference type="ARBA" id="ARBA00004196"/>
    </source>
</evidence>
<feature type="region of interest" description="Disordered" evidence="4">
    <location>
        <begin position="384"/>
        <end position="423"/>
    </location>
</feature>
<feature type="domain" description="YknX-like beta-barrel" evidence="8">
    <location>
        <begin position="247"/>
        <end position="322"/>
    </location>
</feature>
<dbReference type="InterPro" id="IPR058624">
    <property type="entry name" value="MdtA-like_HH"/>
</dbReference>
<feature type="domain" description="Multidrug resistance protein MdtA-like alpha-helical hairpin" evidence="6">
    <location>
        <begin position="132"/>
        <end position="207"/>
    </location>
</feature>
<feature type="domain" description="Multidrug resistance protein MdtA-like barrel-sandwich hybrid" evidence="7">
    <location>
        <begin position="84"/>
        <end position="236"/>
    </location>
</feature>
<dbReference type="InterPro" id="IPR058636">
    <property type="entry name" value="Beta-barrel_YknX"/>
</dbReference>
<keyword evidence="5" id="KW-0472">Membrane</keyword>
<feature type="compositionally biased region" description="Low complexity" evidence="4">
    <location>
        <begin position="405"/>
        <end position="423"/>
    </location>
</feature>
<dbReference type="GO" id="GO:0016020">
    <property type="term" value="C:membrane"/>
    <property type="evidence" value="ECO:0007669"/>
    <property type="project" value="InterPro"/>
</dbReference>
<gene>
    <name evidence="9" type="ORF">G3574_14800</name>
</gene>
<reference evidence="9 10" key="1">
    <citation type="submission" date="2020-02" db="EMBL/GenBank/DDBJ databases">
        <authorList>
            <person name="Kim M.K."/>
        </authorList>
    </citation>
    <scope>NUCLEOTIDE SEQUENCE [LARGE SCALE GENOMIC DNA]</scope>
    <source>
        <strain evidence="9 10">17J57-3</strain>
    </source>
</reference>
<evidence type="ECO:0000256" key="2">
    <source>
        <dbReference type="ARBA" id="ARBA00009477"/>
    </source>
</evidence>
<dbReference type="GO" id="GO:0022857">
    <property type="term" value="F:transmembrane transporter activity"/>
    <property type="evidence" value="ECO:0007669"/>
    <property type="project" value="InterPro"/>
</dbReference>
<comment type="caution">
    <text evidence="9">The sequence shown here is derived from an EMBL/GenBank/DDBJ whole genome shotgun (WGS) entry which is preliminary data.</text>
</comment>
<keyword evidence="10" id="KW-1185">Reference proteome</keyword>
<dbReference type="EMBL" id="JAAIVB010000048">
    <property type="protein sequence ID" value="NEX62356.1"/>
    <property type="molecule type" value="Genomic_DNA"/>
</dbReference>
<evidence type="ECO:0000259" key="8">
    <source>
        <dbReference type="Pfam" id="PF25990"/>
    </source>
</evidence>
<evidence type="ECO:0000259" key="6">
    <source>
        <dbReference type="Pfam" id="PF25876"/>
    </source>
</evidence>
<dbReference type="Pfam" id="PF25917">
    <property type="entry name" value="BSH_RND"/>
    <property type="match status" value="1"/>
</dbReference>
<dbReference type="GO" id="GO:0030313">
    <property type="term" value="C:cell envelope"/>
    <property type="evidence" value="ECO:0007669"/>
    <property type="project" value="UniProtKB-SubCell"/>
</dbReference>
<evidence type="ECO:0000256" key="5">
    <source>
        <dbReference type="SAM" id="Phobius"/>
    </source>
</evidence>
<evidence type="ECO:0000256" key="4">
    <source>
        <dbReference type="SAM" id="MobiDB-lite"/>
    </source>
</evidence>
<keyword evidence="5" id="KW-1133">Transmembrane helix</keyword>
<dbReference type="Proteomes" id="UP000482155">
    <property type="component" value="Unassembled WGS sequence"/>
</dbReference>
<evidence type="ECO:0000313" key="10">
    <source>
        <dbReference type="Proteomes" id="UP000482155"/>
    </source>
</evidence>
<feature type="region of interest" description="Disordered" evidence="4">
    <location>
        <begin position="1"/>
        <end position="21"/>
    </location>
</feature>
<comment type="subcellular location">
    <subcellularLocation>
        <location evidence="1">Cell envelope</location>
    </subcellularLocation>
</comment>
<accession>A0A6B3SU05</accession>
<dbReference type="RefSeq" id="WP_163964493.1">
    <property type="nucleotide sequence ID" value="NZ_JAAIVB010000048.1"/>
</dbReference>
<dbReference type="InterPro" id="IPR006143">
    <property type="entry name" value="RND_pump_MFP"/>
</dbReference>
<dbReference type="PANTHER" id="PTHR32347">
    <property type="entry name" value="EFFLUX SYSTEM COMPONENT YKNX-RELATED"/>
    <property type="match status" value="1"/>
</dbReference>
<keyword evidence="5" id="KW-0812">Transmembrane</keyword>
<proteinExistence type="inferred from homology"/>
<feature type="compositionally biased region" description="Low complexity" evidence="4">
    <location>
        <begin position="345"/>
        <end position="356"/>
    </location>
</feature>
<dbReference type="Pfam" id="PF25876">
    <property type="entry name" value="HH_MFP_RND"/>
    <property type="match status" value="1"/>
</dbReference>
<feature type="region of interest" description="Disordered" evidence="4">
    <location>
        <begin position="341"/>
        <end position="362"/>
    </location>
</feature>
<evidence type="ECO:0000313" key="9">
    <source>
        <dbReference type="EMBL" id="NEX62356.1"/>
    </source>
</evidence>
<protein>
    <submittedName>
        <fullName evidence="9">Efflux RND transporter periplasmic adaptor subunit</fullName>
    </submittedName>
</protein>
<dbReference type="PANTHER" id="PTHR32347:SF14">
    <property type="entry name" value="EFFLUX SYSTEM COMPONENT YKNX-RELATED"/>
    <property type="match status" value="1"/>
</dbReference>
<dbReference type="InterPro" id="IPR050465">
    <property type="entry name" value="UPF0194_transport"/>
</dbReference>
<dbReference type="InterPro" id="IPR058625">
    <property type="entry name" value="MdtA-like_BSH"/>
</dbReference>
<feature type="transmembrane region" description="Helical" evidence="5">
    <location>
        <begin position="29"/>
        <end position="49"/>
    </location>
</feature>